<dbReference type="EMBL" id="MFLU01000004">
    <property type="protein sequence ID" value="OGG76088.1"/>
    <property type="molecule type" value="Genomic_DNA"/>
</dbReference>
<dbReference type="AlphaFoldDB" id="A0A1F6ER35"/>
<comment type="caution">
    <text evidence="2">The sequence shown here is derived from an EMBL/GenBank/DDBJ whole genome shotgun (WGS) entry which is preliminary data.</text>
</comment>
<accession>A0A1F6ER35</accession>
<dbReference type="Proteomes" id="UP000178587">
    <property type="component" value="Unassembled WGS sequence"/>
</dbReference>
<dbReference type="STRING" id="1798507.A3A34_00610"/>
<evidence type="ECO:0000259" key="1">
    <source>
        <dbReference type="Pfam" id="PF13529"/>
    </source>
</evidence>
<reference evidence="2 3" key="1">
    <citation type="journal article" date="2016" name="Nat. Commun.">
        <title>Thousands of microbial genomes shed light on interconnected biogeochemical processes in an aquifer system.</title>
        <authorList>
            <person name="Anantharaman K."/>
            <person name="Brown C.T."/>
            <person name="Hug L.A."/>
            <person name="Sharon I."/>
            <person name="Castelle C.J."/>
            <person name="Probst A.J."/>
            <person name="Thomas B.C."/>
            <person name="Singh A."/>
            <person name="Wilkins M.J."/>
            <person name="Karaoz U."/>
            <person name="Brodie E.L."/>
            <person name="Williams K.H."/>
            <person name="Hubbard S.S."/>
            <person name="Banfield J.F."/>
        </authorList>
    </citation>
    <scope>NUCLEOTIDE SEQUENCE [LARGE SCALE GENOMIC DNA]</scope>
</reference>
<evidence type="ECO:0000313" key="3">
    <source>
        <dbReference type="Proteomes" id="UP000178587"/>
    </source>
</evidence>
<name>A0A1F6ER35_9BACT</name>
<dbReference type="InterPro" id="IPR039564">
    <property type="entry name" value="Peptidase_C39-like"/>
</dbReference>
<sequence>MTENKIQLNVPFAPQDEWYWCGPTCLSLVARYWGKEVSASEFARSAGINEHVGTSCAAMSCAARAEGFWVYETMRGSPEMLRALLADGIPTIVYVYHEEATDHGYGELDHFHFEIVTGYTDIAFVCHDVDPSVDGGSENKHVSLEDFKKMWCSEPGADGRWLLALSPRQADERFVPPHFSGEPHSS</sequence>
<dbReference type="Gene3D" id="3.90.70.10">
    <property type="entry name" value="Cysteine proteinases"/>
    <property type="match status" value="1"/>
</dbReference>
<feature type="domain" description="Peptidase C39-like" evidence="1">
    <location>
        <begin position="8"/>
        <end position="128"/>
    </location>
</feature>
<gene>
    <name evidence="2" type="ORF">A3A34_00610</name>
</gene>
<evidence type="ECO:0000313" key="2">
    <source>
        <dbReference type="EMBL" id="OGG76088.1"/>
    </source>
</evidence>
<proteinExistence type="predicted"/>
<protein>
    <recommendedName>
        <fullName evidence="1">Peptidase C39-like domain-containing protein</fullName>
    </recommendedName>
</protein>
<organism evidence="2 3">
    <name type="scientific">Candidatus Kaiserbacteria bacterium RIFCSPLOWO2_01_FULL_50_24</name>
    <dbReference type="NCBI Taxonomy" id="1798507"/>
    <lineage>
        <taxon>Bacteria</taxon>
        <taxon>Candidatus Kaiseribacteriota</taxon>
    </lineage>
</organism>
<dbReference type="Pfam" id="PF13529">
    <property type="entry name" value="Peptidase_C39_2"/>
    <property type="match status" value="1"/>
</dbReference>